<dbReference type="GO" id="GO:0003988">
    <property type="term" value="F:acetyl-CoA C-acyltransferase activity"/>
    <property type="evidence" value="ECO:0007669"/>
    <property type="project" value="UniProtKB-ARBA"/>
</dbReference>
<evidence type="ECO:0000313" key="3">
    <source>
        <dbReference type="EMBL" id="RAH99027.1"/>
    </source>
</evidence>
<proteinExistence type="predicted"/>
<dbReference type="PANTHER" id="PTHR42870:SF1">
    <property type="entry name" value="NON-SPECIFIC LIPID-TRANSFER PROTEIN-LIKE 2"/>
    <property type="match status" value="1"/>
</dbReference>
<organism evidence="3 4">
    <name type="scientific">Acuticoccus sediminis</name>
    <dbReference type="NCBI Taxonomy" id="2184697"/>
    <lineage>
        <taxon>Bacteria</taxon>
        <taxon>Pseudomonadati</taxon>
        <taxon>Pseudomonadota</taxon>
        <taxon>Alphaproteobacteria</taxon>
        <taxon>Hyphomicrobiales</taxon>
        <taxon>Amorphaceae</taxon>
        <taxon>Acuticoccus</taxon>
    </lineage>
</organism>
<reference evidence="3 4" key="1">
    <citation type="submission" date="2018-05" db="EMBL/GenBank/DDBJ databases">
        <title>Acuticoccus sediminis sp. nov., isolated from deep-sea sediment of Indian Ocean.</title>
        <authorList>
            <person name="Liu X."/>
            <person name="Lai Q."/>
            <person name="Du Y."/>
            <person name="Sun F."/>
            <person name="Zhang X."/>
            <person name="Wang S."/>
            <person name="Shao Z."/>
        </authorList>
    </citation>
    <scope>NUCLEOTIDE SEQUENCE [LARGE SCALE GENOMIC DNA]</scope>
    <source>
        <strain evidence="3 4">PTG4-2</strain>
    </source>
</reference>
<dbReference type="SUPFAM" id="SSF53901">
    <property type="entry name" value="Thiolase-like"/>
    <property type="match status" value="1"/>
</dbReference>
<dbReference type="EMBL" id="QHHQ01000006">
    <property type="protein sequence ID" value="RAH99027.1"/>
    <property type="molecule type" value="Genomic_DNA"/>
</dbReference>
<dbReference type="InterPro" id="IPR055140">
    <property type="entry name" value="Thiolase_C_2"/>
</dbReference>
<gene>
    <name evidence="3" type="ORF">DLJ53_25720</name>
</gene>
<protein>
    <submittedName>
        <fullName evidence="3">Thiolase</fullName>
    </submittedName>
</protein>
<accession>A0A8B2NKL4</accession>
<dbReference type="PIRSF" id="PIRSF000429">
    <property type="entry name" value="Ac-CoA_Ac_transf"/>
    <property type="match status" value="1"/>
</dbReference>
<dbReference type="RefSeq" id="WP_111350600.1">
    <property type="nucleotide sequence ID" value="NZ_QHHQ01000006.1"/>
</dbReference>
<evidence type="ECO:0000259" key="1">
    <source>
        <dbReference type="Pfam" id="PF00108"/>
    </source>
</evidence>
<dbReference type="CDD" id="cd00829">
    <property type="entry name" value="SCP-x_thiolase"/>
    <property type="match status" value="1"/>
</dbReference>
<dbReference type="OrthoDB" id="9790314at2"/>
<feature type="domain" description="Thiolase C-terminal" evidence="2">
    <location>
        <begin position="234"/>
        <end position="378"/>
    </location>
</feature>
<dbReference type="InterPro" id="IPR020616">
    <property type="entry name" value="Thiolase_N"/>
</dbReference>
<name>A0A8B2NKL4_9HYPH</name>
<dbReference type="InterPro" id="IPR002155">
    <property type="entry name" value="Thiolase"/>
</dbReference>
<sequence>MTPVAIEGVGLTPFGRLEGRDTLDLMSEAATLALADAGLERGAIDGLVTGYSTAMPHLMLATLFAEHFGIRPHYAQAIQMGGATGCGMVMLARLLVASGQCRRVLVVAGENRLTNTGGRDSAIQTLSQVGHARHEVPHGATIPAYYALLASLYGNAYGTSEEDLAEVAVFMRDHAARMEGAHLTDAITVADVMGSRPIATPLKMMDCCPISDGATALVVSADAPAGAPFLVGSGQAHRHQHISVATDVDRFGASDAAGRAFAEAGLAPEQMEVLGIYDSFTITATMLLEELGFSARGKTAEDIRAGRYASDGGIPLNTHGGLLSYGHPGVAGGMAHIVEVVRHMTGKAGGRQGSRRPAFGFCHGDGGILSAHVSLVLAMEPRTAEPRP</sequence>
<dbReference type="PANTHER" id="PTHR42870">
    <property type="entry name" value="ACETYL-COA C-ACETYLTRANSFERASE"/>
    <property type="match status" value="1"/>
</dbReference>
<evidence type="ECO:0000313" key="4">
    <source>
        <dbReference type="Proteomes" id="UP000249590"/>
    </source>
</evidence>
<dbReference type="Pfam" id="PF00108">
    <property type="entry name" value="Thiolase_N"/>
    <property type="match status" value="1"/>
</dbReference>
<keyword evidence="4" id="KW-1185">Reference proteome</keyword>
<evidence type="ECO:0000259" key="2">
    <source>
        <dbReference type="Pfam" id="PF22691"/>
    </source>
</evidence>
<dbReference type="AlphaFoldDB" id="A0A8B2NKL4"/>
<comment type="caution">
    <text evidence="3">The sequence shown here is derived from an EMBL/GenBank/DDBJ whole genome shotgun (WGS) entry which is preliminary data.</text>
</comment>
<dbReference type="Pfam" id="PF22691">
    <property type="entry name" value="Thiolase_C_1"/>
    <property type="match status" value="1"/>
</dbReference>
<dbReference type="Gene3D" id="3.40.47.10">
    <property type="match status" value="1"/>
</dbReference>
<feature type="domain" description="Thiolase N-terminal" evidence="1">
    <location>
        <begin position="8"/>
        <end position="180"/>
    </location>
</feature>
<dbReference type="InterPro" id="IPR016039">
    <property type="entry name" value="Thiolase-like"/>
</dbReference>
<dbReference type="Proteomes" id="UP000249590">
    <property type="component" value="Unassembled WGS sequence"/>
</dbReference>